<name>A0A8I6RRG3_CIMLE</name>
<dbReference type="Pfam" id="PF10148">
    <property type="entry name" value="SCHIP-1_C"/>
    <property type="match status" value="1"/>
</dbReference>
<evidence type="ECO:0000313" key="5">
    <source>
        <dbReference type="EnsemblMetazoa" id="XP_014250060.2"/>
    </source>
</evidence>
<evidence type="ECO:0000259" key="4">
    <source>
        <dbReference type="Pfam" id="PF10148"/>
    </source>
</evidence>
<dbReference type="InterPro" id="IPR039045">
    <property type="entry name" value="SCHIP_1"/>
</dbReference>
<feature type="compositionally biased region" description="Polar residues" evidence="3">
    <location>
        <begin position="517"/>
        <end position="530"/>
    </location>
</feature>
<dbReference type="GO" id="GO:0005886">
    <property type="term" value="C:plasma membrane"/>
    <property type="evidence" value="ECO:0007669"/>
    <property type="project" value="TreeGrafter"/>
</dbReference>
<dbReference type="AlphaFoldDB" id="A0A8I6RRG3"/>
<accession>A0A8I6RRG3</accession>
<proteinExistence type="predicted"/>
<dbReference type="Proteomes" id="UP000494040">
    <property type="component" value="Unassembled WGS sequence"/>
</dbReference>
<feature type="compositionally biased region" description="Low complexity" evidence="3">
    <location>
        <begin position="114"/>
        <end position="129"/>
    </location>
</feature>
<protein>
    <recommendedName>
        <fullName evidence="4">Schwannomin interacting protein 1 C-terminal domain-containing protein</fullName>
    </recommendedName>
</protein>
<feature type="compositionally biased region" description="Low complexity" evidence="3">
    <location>
        <begin position="326"/>
        <end position="348"/>
    </location>
</feature>
<feature type="region of interest" description="Disordered" evidence="3">
    <location>
        <begin position="517"/>
        <end position="536"/>
    </location>
</feature>
<dbReference type="KEGG" id="clec:106666992"/>
<evidence type="ECO:0000256" key="2">
    <source>
        <dbReference type="SAM" id="Coils"/>
    </source>
</evidence>
<feature type="compositionally biased region" description="Polar residues" evidence="3">
    <location>
        <begin position="358"/>
        <end position="367"/>
    </location>
</feature>
<dbReference type="PANTHER" id="PTHR13103">
    <property type="entry name" value="SCHWANNOMIN INTERACTING PROTEIN 1"/>
    <property type="match status" value="1"/>
</dbReference>
<evidence type="ECO:0000256" key="3">
    <source>
        <dbReference type="SAM" id="MobiDB-lite"/>
    </source>
</evidence>
<feature type="region of interest" description="Disordered" evidence="3">
    <location>
        <begin position="326"/>
        <end position="367"/>
    </location>
</feature>
<dbReference type="PANTHER" id="PTHR13103:SF2">
    <property type="entry name" value="IQCJ-SCHIP1 READTHROUGH TRANSCRIPT PROTEIN-RELATED"/>
    <property type="match status" value="1"/>
</dbReference>
<feature type="coiled-coil region" evidence="2">
    <location>
        <begin position="260"/>
        <end position="287"/>
    </location>
</feature>
<dbReference type="InterPro" id="IPR015649">
    <property type="entry name" value="SCHIP_1_C"/>
</dbReference>
<keyword evidence="1 2" id="KW-0175">Coiled coil</keyword>
<evidence type="ECO:0000313" key="6">
    <source>
        <dbReference type="Proteomes" id="UP000494040"/>
    </source>
</evidence>
<dbReference type="GeneID" id="106666992"/>
<dbReference type="GO" id="GO:0030054">
    <property type="term" value="C:cell junction"/>
    <property type="evidence" value="ECO:0007669"/>
    <property type="project" value="TreeGrafter"/>
</dbReference>
<dbReference type="EnsemblMetazoa" id="XM_014394574.2">
    <property type="protein sequence ID" value="XP_014250060.2"/>
    <property type="gene ID" value="LOC106666992"/>
</dbReference>
<feature type="region of interest" description="Disordered" evidence="3">
    <location>
        <begin position="114"/>
        <end position="147"/>
    </location>
</feature>
<dbReference type="OrthoDB" id="6260144at2759"/>
<dbReference type="CTD" id="29970"/>
<keyword evidence="6" id="KW-1185">Reference proteome</keyword>
<organism evidence="5 6">
    <name type="scientific">Cimex lectularius</name>
    <name type="common">Bed bug</name>
    <name type="synonym">Acanthia lectularia</name>
    <dbReference type="NCBI Taxonomy" id="79782"/>
    <lineage>
        <taxon>Eukaryota</taxon>
        <taxon>Metazoa</taxon>
        <taxon>Ecdysozoa</taxon>
        <taxon>Arthropoda</taxon>
        <taxon>Hexapoda</taxon>
        <taxon>Insecta</taxon>
        <taxon>Pterygota</taxon>
        <taxon>Neoptera</taxon>
        <taxon>Paraneoptera</taxon>
        <taxon>Hemiptera</taxon>
        <taxon>Heteroptera</taxon>
        <taxon>Panheteroptera</taxon>
        <taxon>Cimicomorpha</taxon>
        <taxon>Cimicidae</taxon>
        <taxon>Cimex</taxon>
    </lineage>
</organism>
<reference evidence="5" key="1">
    <citation type="submission" date="2022-01" db="UniProtKB">
        <authorList>
            <consortium name="EnsemblMetazoa"/>
        </authorList>
    </citation>
    <scope>IDENTIFICATION</scope>
</reference>
<feature type="domain" description="Schwannomin interacting protein 1 C-terminal" evidence="4">
    <location>
        <begin position="277"/>
        <end position="509"/>
    </location>
</feature>
<dbReference type="RefSeq" id="XP_014250060.2">
    <property type="nucleotide sequence ID" value="XM_014394574.2"/>
</dbReference>
<dbReference type="GO" id="GO:0035332">
    <property type="term" value="P:positive regulation of hippo signaling"/>
    <property type="evidence" value="ECO:0007669"/>
    <property type="project" value="TreeGrafter"/>
</dbReference>
<evidence type="ECO:0000256" key="1">
    <source>
        <dbReference type="ARBA" id="ARBA00023054"/>
    </source>
</evidence>
<sequence length="536" mass="61289">MSQCAGGGKTGVAAPDAQAWTEVPTACISTCASGWILQSVDDRRSAVGTRLDRKKINMLLNFLHSSHENIRDDWNENWEIQPRKRFGFSQTNDPERQHAHQTCSIDLNSNNINKESRNNNINNVNIRENQSVDNNSRGFDNNDNEDDDKEIDTANLFIKDLGGLKEIYTKPKLSLLDFKKINSEMLHNDGLCKKPRRFDNVQCNSHFPDNAQEEEKGEDDMRKCEKVNDDEEFSKGKQKHLRGGGFDVSNIETYMPKLDLESIETHLKAAREEEKRRRNEREEIRRRLASGCDSDEYYGTRSTKKPSLQTRLQNGMNLQICFMNETSSDTESPSTEESSPSSGQSPPSQKCKAEPPNDNVSGKPNLKQTLSARYPNSQAEDFFTKQTQLQAEAKYELSQAKDRARLQMEAERSSRKDNSITEMLRNSLKKVGVSLSEERRRLTRQLLTDMNVAQLQVIVNDLHSQIEYLNESLVTLLMERDELHMSQDSMLVDIEDVTRYLGAKEDCLNVEVIRNNNVQPSPNKQKQSRVLNYGIE</sequence>